<keyword evidence="9" id="KW-0830">Ubiquinone</keyword>
<evidence type="ECO:0000256" key="3">
    <source>
        <dbReference type="ARBA" id="ARBA00021007"/>
    </source>
</evidence>
<keyword evidence="9 10" id="KW-0496">Mitochondrion</keyword>
<keyword evidence="9" id="KW-0249">Electron transport</keyword>
<sequence>MLMLSTISVFISILLIKINSILMVKKNYKEKISTFECGFDPKSEARLPFSMHFFLIAVIFLIFDVEITMILPMPMMNMLINKNMWTLINMTFLIILVVGTFHEWKEGALNWAS</sequence>
<dbReference type="InterPro" id="IPR038430">
    <property type="entry name" value="NDAH_ubi_oxred_su3_sf"/>
</dbReference>
<feature type="transmembrane region" description="Helical" evidence="9">
    <location>
        <begin position="6"/>
        <end position="24"/>
    </location>
</feature>
<dbReference type="PANTHER" id="PTHR11058:SF9">
    <property type="entry name" value="NADH-UBIQUINONE OXIDOREDUCTASE CHAIN 3"/>
    <property type="match status" value="1"/>
</dbReference>
<keyword evidence="7 9" id="KW-0472">Membrane</keyword>
<evidence type="ECO:0000256" key="1">
    <source>
        <dbReference type="ARBA" id="ARBA00004370"/>
    </source>
</evidence>
<evidence type="ECO:0000256" key="9">
    <source>
        <dbReference type="RuleBase" id="RU003640"/>
    </source>
</evidence>
<dbReference type="Gene3D" id="1.20.58.1610">
    <property type="entry name" value="NADH:ubiquinone/plastoquinone oxidoreductase, chain 3"/>
    <property type="match status" value="1"/>
</dbReference>
<proteinExistence type="inferred from homology"/>
<evidence type="ECO:0000256" key="8">
    <source>
        <dbReference type="ARBA" id="ARBA00049551"/>
    </source>
</evidence>
<evidence type="ECO:0000313" key="10">
    <source>
        <dbReference type="EMBL" id="QIT06597.1"/>
    </source>
</evidence>
<feature type="transmembrane region" description="Helical" evidence="9">
    <location>
        <begin position="83"/>
        <end position="101"/>
    </location>
</feature>
<comment type="function">
    <text evidence="9">Core subunit of the mitochondrial membrane respiratory chain NADH dehydrogenase (Complex I) which catalyzes electron transfer from NADH through the respiratory chain, using ubiquinone as an electron acceptor. Essential for the catalytic activity of complex I.</text>
</comment>
<evidence type="ECO:0000256" key="4">
    <source>
        <dbReference type="ARBA" id="ARBA00022448"/>
    </source>
</evidence>
<dbReference type="GO" id="GO:0030964">
    <property type="term" value="C:NADH dehydrogenase complex"/>
    <property type="evidence" value="ECO:0007669"/>
    <property type="project" value="TreeGrafter"/>
</dbReference>
<keyword evidence="9" id="KW-0679">Respiratory chain</keyword>
<reference evidence="10" key="1">
    <citation type="submission" date="2019-01" db="EMBL/GenBank/DDBJ databases">
        <title>Mitochondrial phylogenomics of Collembola.</title>
        <authorList>
            <person name="Xin X."/>
            <person name="Xie Z.-J."/>
            <person name="Dong J."/>
            <person name="Yu D.-Y."/>
        </authorList>
    </citation>
    <scope>NUCLEOTIDE SEQUENCE</scope>
</reference>
<organism evidence="10">
    <name type="scientific">Sminthurinus signatus</name>
    <dbReference type="NCBI Taxonomy" id="2584529"/>
    <lineage>
        <taxon>Eukaryota</taxon>
        <taxon>Metazoa</taxon>
        <taxon>Ecdysozoa</taxon>
        <taxon>Arthropoda</taxon>
        <taxon>Hexapoda</taxon>
        <taxon>Collembola</taxon>
        <taxon>Symphypleona</taxon>
        <taxon>Katiannidae</taxon>
        <taxon>Sminthurinus</taxon>
    </lineage>
</organism>
<dbReference type="GO" id="GO:0031966">
    <property type="term" value="C:mitochondrial membrane"/>
    <property type="evidence" value="ECO:0007669"/>
    <property type="project" value="UniProtKB-SubCell"/>
</dbReference>
<accession>A0A6H0EXS6</accession>
<dbReference type="Pfam" id="PF00507">
    <property type="entry name" value="Oxidored_q4"/>
    <property type="match status" value="1"/>
</dbReference>
<comment type="catalytic activity">
    <reaction evidence="8 9">
        <text>a ubiquinone + NADH + 5 H(+)(in) = a ubiquinol + NAD(+) + 4 H(+)(out)</text>
        <dbReference type="Rhea" id="RHEA:29091"/>
        <dbReference type="Rhea" id="RHEA-COMP:9565"/>
        <dbReference type="Rhea" id="RHEA-COMP:9566"/>
        <dbReference type="ChEBI" id="CHEBI:15378"/>
        <dbReference type="ChEBI" id="CHEBI:16389"/>
        <dbReference type="ChEBI" id="CHEBI:17976"/>
        <dbReference type="ChEBI" id="CHEBI:57540"/>
        <dbReference type="ChEBI" id="CHEBI:57945"/>
        <dbReference type="EC" id="7.1.1.2"/>
    </reaction>
</comment>
<keyword evidence="5 9" id="KW-0812">Transmembrane</keyword>
<keyword evidence="6 9" id="KW-1133">Transmembrane helix</keyword>
<comment type="subcellular location">
    <subcellularLocation>
        <location evidence="1">Membrane</location>
    </subcellularLocation>
    <subcellularLocation>
        <location evidence="9">Mitochondrion membrane</location>
        <topology evidence="9">Multi-pass membrane protein</topology>
    </subcellularLocation>
</comment>
<comment type="similarity">
    <text evidence="2 9">Belongs to the complex I subunit 3 family.</text>
</comment>
<keyword evidence="4 9" id="KW-0813">Transport</keyword>
<geneLocation type="mitochondrion" evidence="10"/>
<dbReference type="PANTHER" id="PTHR11058">
    <property type="entry name" value="NADH-UBIQUINONE OXIDOREDUCTASE CHAIN 3"/>
    <property type="match status" value="1"/>
</dbReference>
<evidence type="ECO:0000256" key="2">
    <source>
        <dbReference type="ARBA" id="ARBA00008472"/>
    </source>
</evidence>
<dbReference type="EMBL" id="MK423969">
    <property type="protein sequence ID" value="QIT06597.1"/>
    <property type="molecule type" value="Genomic_DNA"/>
</dbReference>
<evidence type="ECO:0000256" key="5">
    <source>
        <dbReference type="ARBA" id="ARBA00022692"/>
    </source>
</evidence>
<dbReference type="EC" id="7.1.1.2" evidence="9"/>
<protein>
    <recommendedName>
        <fullName evidence="3 9">NADH-ubiquinone oxidoreductase chain 3</fullName>
        <ecNumber evidence="9">7.1.1.2</ecNumber>
    </recommendedName>
</protein>
<keyword evidence="9" id="KW-1278">Translocase</keyword>
<feature type="transmembrane region" description="Helical" evidence="9">
    <location>
        <begin position="45"/>
        <end position="63"/>
    </location>
</feature>
<evidence type="ECO:0000256" key="7">
    <source>
        <dbReference type="ARBA" id="ARBA00023136"/>
    </source>
</evidence>
<name>A0A6H0EXS6_9HEXA</name>
<dbReference type="GO" id="GO:0008137">
    <property type="term" value="F:NADH dehydrogenase (ubiquinone) activity"/>
    <property type="evidence" value="ECO:0007669"/>
    <property type="project" value="UniProtKB-UniRule"/>
</dbReference>
<dbReference type="InterPro" id="IPR000440">
    <property type="entry name" value="NADH_UbQ/plastoQ_OxRdtase_su3"/>
</dbReference>
<keyword evidence="9" id="KW-0520">NAD</keyword>
<gene>
    <name evidence="10" type="primary">ND3</name>
</gene>
<evidence type="ECO:0000256" key="6">
    <source>
        <dbReference type="ARBA" id="ARBA00022989"/>
    </source>
</evidence>
<dbReference type="AlphaFoldDB" id="A0A6H0EXS6"/>